<dbReference type="AlphaFoldDB" id="D3B455"/>
<dbReference type="PROSITE" id="PS50003">
    <property type="entry name" value="PH_DOMAIN"/>
    <property type="match status" value="1"/>
</dbReference>
<gene>
    <name evidence="13" type="ORF">PPL_03176</name>
</gene>
<dbReference type="GO" id="GO:0005085">
    <property type="term" value="F:guanyl-nucleotide exchange factor activity"/>
    <property type="evidence" value="ECO:0007669"/>
    <property type="project" value="UniProtKB-KW"/>
</dbReference>
<evidence type="ECO:0000256" key="8">
    <source>
        <dbReference type="PROSITE-ProRule" id="PRU00091"/>
    </source>
</evidence>
<dbReference type="SMART" id="SM00233">
    <property type="entry name" value="PH"/>
    <property type="match status" value="1"/>
</dbReference>
<comment type="subcellular location">
    <subcellularLocation>
        <location evidence="1">Cytoplasm</location>
        <location evidence="1">Cytoskeleton</location>
    </subcellularLocation>
</comment>
<dbReference type="InterPro" id="IPR000306">
    <property type="entry name" value="Znf_FYVE"/>
</dbReference>
<dbReference type="Pfam" id="PF01363">
    <property type="entry name" value="FYVE"/>
    <property type="match status" value="1"/>
</dbReference>
<evidence type="ECO:0000256" key="6">
    <source>
        <dbReference type="ARBA" id="ARBA00022833"/>
    </source>
</evidence>
<dbReference type="STRING" id="670386.D3B455"/>
<dbReference type="Gene3D" id="3.30.40.10">
    <property type="entry name" value="Zinc/RING finger domain, C3HC4 (zinc finger)"/>
    <property type="match status" value="1"/>
</dbReference>
<dbReference type="GO" id="GO:0035556">
    <property type="term" value="P:intracellular signal transduction"/>
    <property type="evidence" value="ECO:0007669"/>
    <property type="project" value="InterPro"/>
</dbReference>
<keyword evidence="3" id="KW-0344">Guanine-nucleotide releasing factor</keyword>
<dbReference type="InterPro" id="IPR035899">
    <property type="entry name" value="DBL_dom_sf"/>
</dbReference>
<dbReference type="Pfam" id="PF00169">
    <property type="entry name" value="PH"/>
    <property type="match status" value="1"/>
</dbReference>
<keyword evidence="14" id="KW-1185">Reference proteome</keyword>
<dbReference type="InterPro" id="IPR011011">
    <property type="entry name" value="Znf_FYVE_PHD"/>
</dbReference>
<dbReference type="OMA" id="FACAETE"/>
<dbReference type="InterPro" id="IPR000219">
    <property type="entry name" value="DH_dom"/>
</dbReference>
<evidence type="ECO:0000256" key="4">
    <source>
        <dbReference type="ARBA" id="ARBA00022723"/>
    </source>
</evidence>
<evidence type="ECO:0000259" key="10">
    <source>
        <dbReference type="PROSITE" id="PS50003"/>
    </source>
</evidence>
<dbReference type="InterPro" id="IPR001849">
    <property type="entry name" value="PH_domain"/>
</dbReference>
<feature type="compositionally biased region" description="Polar residues" evidence="9">
    <location>
        <begin position="353"/>
        <end position="389"/>
    </location>
</feature>
<feature type="domain" description="FYVE-type" evidence="12">
    <location>
        <begin position="281"/>
        <end position="340"/>
    </location>
</feature>
<dbReference type="PROSITE" id="PS50178">
    <property type="entry name" value="ZF_FYVE"/>
    <property type="match status" value="1"/>
</dbReference>
<evidence type="ECO:0000256" key="5">
    <source>
        <dbReference type="ARBA" id="ARBA00022771"/>
    </source>
</evidence>
<dbReference type="InterPro" id="IPR011993">
    <property type="entry name" value="PH-like_dom_sf"/>
</dbReference>
<evidence type="ECO:0000256" key="3">
    <source>
        <dbReference type="ARBA" id="ARBA00022658"/>
    </source>
</evidence>
<dbReference type="GO" id="GO:0005856">
    <property type="term" value="C:cytoskeleton"/>
    <property type="evidence" value="ECO:0007669"/>
    <property type="project" value="UniProtKB-SubCell"/>
</dbReference>
<dbReference type="PANTHER" id="PTHR12673:SF263">
    <property type="entry name" value="PLECKSTRIN DOMAIN-CONTAINING PROTEIN"/>
    <property type="match status" value="1"/>
</dbReference>
<dbReference type="InterPro" id="IPR013083">
    <property type="entry name" value="Znf_RING/FYVE/PHD"/>
</dbReference>
<dbReference type="Gene3D" id="2.30.29.30">
    <property type="entry name" value="Pleckstrin-homology domain (PH domain)/Phosphotyrosine-binding domain (PTB)"/>
    <property type="match status" value="1"/>
</dbReference>
<keyword evidence="7" id="KW-0206">Cytoskeleton</keyword>
<dbReference type="PANTHER" id="PTHR12673">
    <property type="entry name" value="FACIOGENITAL DYSPLASIA PROTEIN"/>
    <property type="match status" value="1"/>
</dbReference>
<dbReference type="InterPro" id="IPR017455">
    <property type="entry name" value="Znf_FYVE-rel"/>
</dbReference>
<dbReference type="Gene3D" id="1.20.900.10">
    <property type="entry name" value="Dbl homology (DH) domain"/>
    <property type="match status" value="1"/>
</dbReference>
<dbReference type="Proteomes" id="UP000001396">
    <property type="component" value="Unassembled WGS sequence"/>
</dbReference>
<keyword evidence="2" id="KW-0963">Cytoplasm</keyword>
<dbReference type="GO" id="GO:0005737">
    <property type="term" value="C:cytoplasm"/>
    <property type="evidence" value="ECO:0007669"/>
    <property type="project" value="TreeGrafter"/>
</dbReference>
<evidence type="ECO:0000256" key="7">
    <source>
        <dbReference type="ARBA" id="ARBA00023212"/>
    </source>
</evidence>
<dbReference type="SUPFAM" id="SSF57903">
    <property type="entry name" value="FYVE/PHD zinc finger"/>
    <property type="match status" value="1"/>
</dbReference>
<dbReference type="InterPro" id="IPR001331">
    <property type="entry name" value="GDS_CDC24_CS"/>
</dbReference>
<dbReference type="SUPFAM" id="SSF50729">
    <property type="entry name" value="PH domain-like"/>
    <property type="match status" value="1"/>
</dbReference>
<organism evidence="13 14">
    <name type="scientific">Heterostelium pallidum (strain ATCC 26659 / Pp 5 / PN500)</name>
    <name type="common">Cellular slime mold</name>
    <name type="synonym">Polysphondylium pallidum</name>
    <dbReference type="NCBI Taxonomy" id="670386"/>
    <lineage>
        <taxon>Eukaryota</taxon>
        <taxon>Amoebozoa</taxon>
        <taxon>Evosea</taxon>
        <taxon>Eumycetozoa</taxon>
        <taxon>Dictyostelia</taxon>
        <taxon>Acytosteliales</taxon>
        <taxon>Acytosteliaceae</taxon>
        <taxon>Heterostelium</taxon>
    </lineage>
</organism>
<reference evidence="13 14" key="1">
    <citation type="journal article" date="2011" name="Genome Res.">
        <title>Phylogeny-wide analysis of social amoeba genomes highlights ancient origins for complex intercellular communication.</title>
        <authorList>
            <person name="Heidel A.J."/>
            <person name="Lawal H.M."/>
            <person name="Felder M."/>
            <person name="Schilde C."/>
            <person name="Helps N.R."/>
            <person name="Tunggal B."/>
            <person name="Rivero F."/>
            <person name="John U."/>
            <person name="Schleicher M."/>
            <person name="Eichinger L."/>
            <person name="Platzer M."/>
            <person name="Noegel A.A."/>
            <person name="Schaap P."/>
            <person name="Gloeckner G."/>
        </authorList>
    </citation>
    <scope>NUCLEOTIDE SEQUENCE [LARGE SCALE GENOMIC DNA]</scope>
    <source>
        <strain evidence="14">ATCC 26659 / Pp 5 / PN500</strain>
    </source>
</reference>
<name>D3B455_HETP5</name>
<feature type="domain" description="PH" evidence="10">
    <location>
        <begin position="132"/>
        <end position="227"/>
    </location>
</feature>
<dbReference type="GO" id="GO:0008270">
    <property type="term" value="F:zinc ion binding"/>
    <property type="evidence" value="ECO:0007669"/>
    <property type="project" value="UniProtKB-KW"/>
</dbReference>
<dbReference type="InterPro" id="IPR051092">
    <property type="entry name" value="FYVE_RhoGEF_PH"/>
</dbReference>
<dbReference type="InParanoid" id="D3B455"/>
<dbReference type="SUPFAM" id="SSF48065">
    <property type="entry name" value="DBL homology domain (DH-domain)"/>
    <property type="match status" value="1"/>
</dbReference>
<evidence type="ECO:0000313" key="13">
    <source>
        <dbReference type="EMBL" id="EFA84103.1"/>
    </source>
</evidence>
<keyword evidence="4" id="KW-0479">Metal-binding</keyword>
<evidence type="ECO:0000256" key="1">
    <source>
        <dbReference type="ARBA" id="ARBA00004245"/>
    </source>
</evidence>
<feature type="domain" description="DH" evidence="11">
    <location>
        <begin position="1"/>
        <end position="102"/>
    </location>
</feature>
<evidence type="ECO:0000259" key="11">
    <source>
        <dbReference type="PROSITE" id="PS50010"/>
    </source>
</evidence>
<evidence type="ECO:0000259" key="12">
    <source>
        <dbReference type="PROSITE" id="PS50178"/>
    </source>
</evidence>
<evidence type="ECO:0000256" key="2">
    <source>
        <dbReference type="ARBA" id="ARBA00022490"/>
    </source>
</evidence>
<dbReference type="GeneID" id="31358699"/>
<dbReference type="Pfam" id="PF00621">
    <property type="entry name" value="RhoGEF"/>
    <property type="match status" value="1"/>
</dbReference>
<comment type="caution">
    <text evidence="13">The sequence shown here is derived from an EMBL/GenBank/DDBJ whole genome shotgun (WGS) entry which is preliminary data.</text>
</comment>
<accession>D3B455</accession>
<feature type="region of interest" description="Disordered" evidence="9">
    <location>
        <begin position="351"/>
        <end position="389"/>
    </location>
</feature>
<keyword evidence="6" id="KW-0862">Zinc</keyword>
<dbReference type="SMART" id="SM00064">
    <property type="entry name" value="FYVE"/>
    <property type="match status" value="1"/>
</dbReference>
<keyword evidence="5 8" id="KW-0863">Zinc-finger</keyword>
<dbReference type="PROSITE" id="PS50010">
    <property type="entry name" value="DH_2"/>
    <property type="match status" value="1"/>
</dbReference>
<dbReference type="PROSITE" id="PS00741">
    <property type="entry name" value="DH_1"/>
    <property type="match status" value="1"/>
</dbReference>
<dbReference type="RefSeq" id="XP_020436220.1">
    <property type="nucleotide sequence ID" value="XM_020574148.1"/>
</dbReference>
<protein>
    <submittedName>
        <fullName evidence="13">Pleckstrin domain-containing protein</fullName>
    </submittedName>
</protein>
<evidence type="ECO:0000313" key="14">
    <source>
        <dbReference type="Proteomes" id="UP000001396"/>
    </source>
</evidence>
<evidence type="ECO:0000256" key="9">
    <source>
        <dbReference type="SAM" id="MobiDB-lite"/>
    </source>
</evidence>
<sequence>MAPFLRAYTVYSNSYNSSILLLSSLTKSNPSFSSFLSKCLLKPASKGLNLSSYLIMPIQRIPRYKLLLENLLAKSPENHVDYVDLKEALTMIGSVASELDERLLQFQIKHRVLDIQNSLVGMDEDIVKPTRVFFKEGDLKKISDRVVNTRHFFLFNDLLIYAQKEKKNLYRFKHSFPLLQCWVKDLPDTPRFNCLFQIISPNKTYFLCAPSEADKQSWMKMLNEVITNLVQQNPDCEAQRSSIFEKRGSMSPSEILKELENSIPTEENENEIRTKPIWLKDQMVKACMHCSSSFTMTRRRHHCRKCGKIYCNDCCPVTDLSQYLPGKKARICKTCFEEISVQLTEMMNHHSSSDALDASPNNTSPASLNSSFNSQCSIDEEPPSSTELK</sequence>
<dbReference type="EMBL" id="ADBJ01000010">
    <property type="protein sequence ID" value="EFA84103.1"/>
    <property type="molecule type" value="Genomic_DNA"/>
</dbReference>
<proteinExistence type="predicted"/>